<dbReference type="SUPFAM" id="SSF48452">
    <property type="entry name" value="TPR-like"/>
    <property type="match status" value="1"/>
</dbReference>
<name>A0ABW9RY71_9BACT</name>
<feature type="transmembrane region" description="Helical" evidence="2">
    <location>
        <begin position="82"/>
        <end position="100"/>
    </location>
</feature>
<dbReference type="SMART" id="SM00028">
    <property type="entry name" value="TPR"/>
    <property type="match status" value="1"/>
</dbReference>
<keyword evidence="4" id="KW-1185">Reference proteome</keyword>
<keyword evidence="1" id="KW-0802">TPR repeat</keyword>
<dbReference type="EMBL" id="SMLW01000669">
    <property type="protein sequence ID" value="MTI28632.1"/>
    <property type="molecule type" value="Genomic_DNA"/>
</dbReference>
<sequence>MQEETHRALIDKYLTDSLTESEKDSFDLLLKDPEFKEAVLYEKRVVAAIKASANAKLKAHLKGISSNTPITENSNTNYIKKLWLSAASVLIIASIGYFFYTSNQPISNQFEEFYELYPAVTIQRGEGDEVNKALQLYSEEKYQEAANELTSLASADQPTYYLYLGNCYLQLGQSQNAIAAFETLIEVSNDSILTQHSQWYLALAYLQSNEPESLKALLHKIIDQQGMYTELASKLLNKID</sequence>
<comment type="caution">
    <text evidence="3">The sequence shown here is derived from an EMBL/GenBank/DDBJ whole genome shotgun (WGS) entry which is preliminary data.</text>
</comment>
<keyword evidence="2" id="KW-0812">Transmembrane</keyword>
<keyword evidence="2" id="KW-1133">Transmembrane helix</keyword>
<reference evidence="3 4" key="1">
    <citation type="submission" date="2019-02" db="EMBL/GenBank/DDBJ databases">
        <authorList>
            <person name="Goldberg S.R."/>
            <person name="Haltli B.A."/>
            <person name="Correa H."/>
            <person name="Russell K.G."/>
        </authorList>
    </citation>
    <scope>NUCLEOTIDE SEQUENCE [LARGE SCALE GENOMIC DNA]</scope>
    <source>
        <strain evidence="3 4">JCM 16186</strain>
    </source>
</reference>
<gene>
    <name evidence="3" type="ORF">E1163_26980</name>
</gene>
<dbReference type="Gene3D" id="1.25.40.10">
    <property type="entry name" value="Tetratricopeptide repeat domain"/>
    <property type="match status" value="1"/>
</dbReference>
<dbReference type="RefSeq" id="WP_155176343.1">
    <property type="nucleotide sequence ID" value="NZ_BAAAFL010000043.1"/>
</dbReference>
<evidence type="ECO:0008006" key="5">
    <source>
        <dbReference type="Google" id="ProtNLM"/>
    </source>
</evidence>
<feature type="repeat" description="TPR" evidence="1">
    <location>
        <begin position="158"/>
        <end position="191"/>
    </location>
</feature>
<evidence type="ECO:0000256" key="2">
    <source>
        <dbReference type="SAM" id="Phobius"/>
    </source>
</evidence>
<organism evidence="3 4">
    <name type="scientific">Fulvivirga kasyanovii</name>
    <dbReference type="NCBI Taxonomy" id="396812"/>
    <lineage>
        <taxon>Bacteria</taxon>
        <taxon>Pseudomonadati</taxon>
        <taxon>Bacteroidota</taxon>
        <taxon>Cytophagia</taxon>
        <taxon>Cytophagales</taxon>
        <taxon>Fulvivirgaceae</taxon>
        <taxon>Fulvivirga</taxon>
    </lineage>
</organism>
<evidence type="ECO:0000313" key="3">
    <source>
        <dbReference type="EMBL" id="MTI28632.1"/>
    </source>
</evidence>
<dbReference type="InterPro" id="IPR019734">
    <property type="entry name" value="TPR_rpt"/>
</dbReference>
<keyword evidence="2" id="KW-0472">Membrane</keyword>
<dbReference type="Proteomes" id="UP000798808">
    <property type="component" value="Unassembled WGS sequence"/>
</dbReference>
<evidence type="ECO:0000256" key="1">
    <source>
        <dbReference type="PROSITE-ProRule" id="PRU00339"/>
    </source>
</evidence>
<dbReference type="PROSITE" id="PS50005">
    <property type="entry name" value="TPR"/>
    <property type="match status" value="1"/>
</dbReference>
<evidence type="ECO:0000313" key="4">
    <source>
        <dbReference type="Proteomes" id="UP000798808"/>
    </source>
</evidence>
<accession>A0ABW9RY71</accession>
<dbReference type="InterPro" id="IPR011990">
    <property type="entry name" value="TPR-like_helical_dom_sf"/>
</dbReference>
<protein>
    <recommendedName>
        <fullName evidence="5">Tetratricopeptide repeat protein</fullName>
    </recommendedName>
</protein>
<proteinExistence type="predicted"/>